<feature type="region of interest" description="Disordered" evidence="1">
    <location>
        <begin position="1"/>
        <end position="28"/>
    </location>
</feature>
<dbReference type="EMBL" id="HE575321">
    <property type="protein sequence ID" value="CCC92151.1"/>
    <property type="molecule type" value="Genomic_DNA"/>
</dbReference>
<evidence type="ECO:0000256" key="1">
    <source>
        <dbReference type="SAM" id="MobiDB-lite"/>
    </source>
</evidence>
<reference evidence="2" key="1">
    <citation type="journal article" date="2012" name="Proc. Natl. Acad. Sci. U.S.A.">
        <title>Antigenic diversity is generated by distinct evolutionary mechanisms in African trypanosome species.</title>
        <authorList>
            <person name="Jackson A.P."/>
            <person name="Berry A."/>
            <person name="Aslett M."/>
            <person name="Allison H.C."/>
            <person name="Burton P."/>
            <person name="Vavrova-Anderson J."/>
            <person name="Brown R."/>
            <person name="Browne H."/>
            <person name="Corton N."/>
            <person name="Hauser H."/>
            <person name="Gamble J."/>
            <person name="Gilderthorp R."/>
            <person name="Marcello L."/>
            <person name="McQuillan J."/>
            <person name="Otto T.D."/>
            <person name="Quail M.A."/>
            <person name="Sanders M.J."/>
            <person name="van Tonder A."/>
            <person name="Ginger M.L."/>
            <person name="Field M.C."/>
            <person name="Barry J.D."/>
            <person name="Hertz-Fowler C."/>
            <person name="Berriman M."/>
        </authorList>
    </citation>
    <scope>NUCLEOTIDE SEQUENCE</scope>
    <source>
        <strain evidence="2">IL3000</strain>
    </source>
</reference>
<organism evidence="2">
    <name type="scientific">Trypanosoma congolense (strain IL3000)</name>
    <dbReference type="NCBI Taxonomy" id="1068625"/>
    <lineage>
        <taxon>Eukaryota</taxon>
        <taxon>Discoba</taxon>
        <taxon>Euglenozoa</taxon>
        <taxon>Kinetoplastea</taxon>
        <taxon>Metakinetoplastina</taxon>
        <taxon>Trypanosomatida</taxon>
        <taxon>Trypanosomatidae</taxon>
        <taxon>Trypanosoma</taxon>
        <taxon>Nannomonas</taxon>
    </lineage>
</organism>
<accession>G0URY9</accession>
<name>G0URY9_TRYCI</name>
<proteinExistence type="predicted"/>
<evidence type="ECO:0000313" key="2">
    <source>
        <dbReference type="EMBL" id="CCC92151.1"/>
    </source>
</evidence>
<protein>
    <submittedName>
        <fullName evidence="2">Uncharacterized protein</fullName>
    </submittedName>
</protein>
<gene>
    <name evidence="2" type="ORF">TCIL3000_8_3700</name>
</gene>
<dbReference type="AlphaFoldDB" id="G0URY9"/>
<dbReference type="VEuPathDB" id="TriTrypDB:TcIL3000_8_3700"/>
<sequence length="321" mass="33449">MSQPRSPWDPRPLEAPEVDPNCGGASLPGLENDVLHDSLAGFVTSPFLGSTEAADTTNDQMVYMRIMHDIGQEGCQDDDDDSVNNLLPPSAISNLNINSDYEVDANPSCSGGFTVEESYGPSLRNSVPPPMYTSASQPTGSSFGYAPVVHSGRPPPSFAEAIATTPPFATMPVELSPLAARYVPPMPAAQQDPILVRNEHGVFLLRPVTKPTPPYTPPLAVTTPLTPMTQCALPPATLPSLFSAVSQVGEDPVASKKVSSAYNASMTGRGRVSGSHILSRSGSGVANGSVNRGGGAYTLVNGCMGSPAASAHIQPPPPYPL</sequence>